<organism evidence="1 2">
    <name type="scientific">Mycena alexandri</name>
    <dbReference type="NCBI Taxonomy" id="1745969"/>
    <lineage>
        <taxon>Eukaryota</taxon>
        <taxon>Fungi</taxon>
        <taxon>Dikarya</taxon>
        <taxon>Basidiomycota</taxon>
        <taxon>Agaricomycotina</taxon>
        <taxon>Agaricomycetes</taxon>
        <taxon>Agaricomycetidae</taxon>
        <taxon>Agaricales</taxon>
        <taxon>Marasmiineae</taxon>
        <taxon>Mycenaceae</taxon>
        <taxon>Mycena</taxon>
    </lineage>
</organism>
<comment type="caution">
    <text evidence="1">The sequence shown here is derived from an EMBL/GenBank/DDBJ whole genome shotgun (WGS) entry which is preliminary data.</text>
</comment>
<dbReference type="AlphaFoldDB" id="A0AAD6WZ28"/>
<reference evidence="1" key="1">
    <citation type="submission" date="2023-03" db="EMBL/GenBank/DDBJ databases">
        <title>Massive genome expansion in bonnet fungi (Mycena s.s.) driven by repeated elements and novel gene families across ecological guilds.</title>
        <authorList>
            <consortium name="Lawrence Berkeley National Laboratory"/>
            <person name="Harder C.B."/>
            <person name="Miyauchi S."/>
            <person name="Viragh M."/>
            <person name="Kuo A."/>
            <person name="Thoen E."/>
            <person name="Andreopoulos B."/>
            <person name="Lu D."/>
            <person name="Skrede I."/>
            <person name="Drula E."/>
            <person name="Henrissat B."/>
            <person name="Morin E."/>
            <person name="Kohler A."/>
            <person name="Barry K."/>
            <person name="LaButti K."/>
            <person name="Morin E."/>
            <person name="Salamov A."/>
            <person name="Lipzen A."/>
            <person name="Mereny Z."/>
            <person name="Hegedus B."/>
            <person name="Baldrian P."/>
            <person name="Stursova M."/>
            <person name="Weitz H."/>
            <person name="Taylor A."/>
            <person name="Grigoriev I.V."/>
            <person name="Nagy L.G."/>
            <person name="Martin F."/>
            <person name="Kauserud H."/>
        </authorList>
    </citation>
    <scope>NUCLEOTIDE SEQUENCE</scope>
    <source>
        <strain evidence="1">CBHHK200</strain>
    </source>
</reference>
<dbReference type="Proteomes" id="UP001218188">
    <property type="component" value="Unassembled WGS sequence"/>
</dbReference>
<sequence>MAPALNAVQLATLQARITQEVAFCNANGGNPNDPTDPASDVSKGTTCLRSEVDDTNDFTDRLMEDWSIPYTLEEGRTAKRQKNLSGPSDNDADIFLRTSNPQQHLYQMILVMLQCKDMLHTLMADAQKKYKLSDTLAKTCLDYPHCALLSPKAKNYCNIKDQQTIAATILAVMRELGVADLPASMETGCVDVLLKFSNKALTTKHYHIKYHLFASLIGDEKVDLATLTRSCIGTSPAVPTAALYQHIALLRSIALKFKNSGKTTDIDDAKDNSKDKFWPEVDSRLATYHQMTPGNRQVLYEMAYREDIATHGETDKTIPITLMQNVESWLQTLSTAMEK</sequence>
<name>A0AAD6WZ28_9AGAR</name>
<evidence type="ECO:0000313" key="2">
    <source>
        <dbReference type="Proteomes" id="UP001218188"/>
    </source>
</evidence>
<evidence type="ECO:0000313" key="1">
    <source>
        <dbReference type="EMBL" id="KAJ7030577.1"/>
    </source>
</evidence>
<protein>
    <submittedName>
        <fullName evidence="1">Uncharacterized protein</fullName>
    </submittedName>
</protein>
<keyword evidence="2" id="KW-1185">Reference proteome</keyword>
<gene>
    <name evidence="1" type="ORF">C8F04DRAFT_1365746</name>
</gene>
<proteinExistence type="predicted"/>
<accession>A0AAD6WZ28</accession>
<dbReference type="EMBL" id="JARJCM010000089">
    <property type="protein sequence ID" value="KAJ7030577.1"/>
    <property type="molecule type" value="Genomic_DNA"/>
</dbReference>